<dbReference type="EMBL" id="JH660645">
    <property type="protein sequence ID" value="EIM26889.1"/>
    <property type="molecule type" value="Genomic_DNA"/>
</dbReference>
<reference evidence="1 2" key="1">
    <citation type="submission" date="2012-02" db="EMBL/GenBank/DDBJ databases">
        <title>Improved High-Quality Draft sequence of Microvirga sp. WSM3557.</title>
        <authorList>
            <consortium name="US DOE Joint Genome Institute"/>
            <person name="Lucas S."/>
            <person name="Han J."/>
            <person name="Lapidus A."/>
            <person name="Cheng J.-F."/>
            <person name="Goodwin L."/>
            <person name="Pitluck S."/>
            <person name="Peters L."/>
            <person name="Zhang X."/>
            <person name="Detter J.C."/>
            <person name="Han C."/>
            <person name="Tapia R."/>
            <person name="Land M."/>
            <person name="Hauser L."/>
            <person name="Kyrpides N."/>
            <person name="Ivanova N."/>
            <person name="Pagani I."/>
            <person name="Brau L."/>
            <person name="Yates R."/>
            <person name="O'Hara G."/>
            <person name="Rui T."/>
            <person name="Howieson J."/>
            <person name="Reeve W."/>
            <person name="Woyke T."/>
        </authorList>
    </citation>
    <scope>NUCLEOTIDE SEQUENCE [LARGE SCALE GENOMIC DNA]</scope>
    <source>
        <strain evidence="1 2">WSM3557</strain>
    </source>
</reference>
<evidence type="ECO:0000313" key="2">
    <source>
        <dbReference type="Proteomes" id="UP000003947"/>
    </source>
</evidence>
<keyword evidence="2" id="KW-1185">Reference proteome</keyword>
<dbReference type="Proteomes" id="UP000003947">
    <property type="component" value="Unassembled WGS sequence"/>
</dbReference>
<accession>I4YSE7</accession>
<sequence>MQRRFKIQGVKEAALHTDDLKAPSAPIVTAAAIGVPQFVNGGSRQGRSHLKIKNVKTRVVPNRFSTVDEMEKAAHRQSFLIRDMDAEW</sequence>
<gene>
    <name evidence="1" type="ORF">MicloDRAFT_00034400</name>
</gene>
<organism evidence="1 2">
    <name type="scientific">Microvirga lotononidis</name>
    <dbReference type="NCBI Taxonomy" id="864069"/>
    <lineage>
        <taxon>Bacteria</taxon>
        <taxon>Pseudomonadati</taxon>
        <taxon>Pseudomonadota</taxon>
        <taxon>Alphaproteobacteria</taxon>
        <taxon>Hyphomicrobiales</taxon>
        <taxon>Methylobacteriaceae</taxon>
        <taxon>Microvirga</taxon>
    </lineage>
</organism>
<name>I4YSE7_9HYPH</name>
<dbReference type="HOGENOM" id="CLU_2465587_0_0_5"/>
<dbReference type="PATRIC" id="fig|864069.3.peg.3751"/>
<protein>
    <submittedName>
        <fullName evidence="1">Uncharacterized protein</fullName>
    </submittedName>
</protein>
<evidence type="ECO:0000313" key="1">
    <source>
        <dbReference type="EMBL" id="EIM26889.1"/>
    </source>
</evidence>
<proteinExistence type="predicted"/>
<dbReference type="AlphaFoldDB" id="I4YSE7"/>